<dbReference type="Gene3D" id="3.60.10.10">
    <property type="entry name" value="Endonuclease/exonuclease/phosphatase"/>
    <property type="match status" value="1"/>
</dbReference>
<dbReference type="EMBL" id="JAACJM010000183">
    <property type="protein sequence ID" value="KAF5339656.1"/>
    <property type="molecule type" value="Genomic_DNA"/>
</dbReference>
<gene>
    <name evidence="2" type="ORF">D9758_015598</name>
</gene>
<dbReference type="OrthoDB" id="3041680at2759"/>
<feature type="region of interest" description="Disordered" evidence="1">
    <location>
        <begin position="1"/>
        <end position="31"/>
    </location>
</feature>
<keyword evidence="3" id="KW-1185">Reference proteome</keyword>
<dbReference type="InterPro" id="IPR036691">
    <property type="entry name" value="Endo/exonu/phosph_ase_sf"/>
</dbReference>
<dbReference type="Proteomes" id="UP000559256">
    <property type="component" value="Unassembled WGS sequence"/>
</dbReference>
<evidence type="ECO:0000313" key="3">
    <source>
        <dbReference type="Proteomes" id="UP000559256"/>
    </source>
</evidence>
<sequence>MLVALALPSPQTQPGQPSSFSNSQNSQSNTTTAAAPLISNVPLADAQAPALPLNFTQVASSPQCEAICFPWASMTMIAQAGLVATNVTCSPTMVDTLQKCVQCGFDWVPGLSGPTAQGCLDKKDGPDVQWRYELEGSRDLFMDEFGHHLAVVDDRKTGLTLITSEYVLYGVGDDDDLLQTAIPTTSNYASSHVHIPPPVTSVPAHIFTLNSNPADLTTPVNYPTNTATSSPTSLPNAVTTIPIHSGIPSSTSQPDISPTFNMIPTSTLNHSSISRSFLIKCWNIHGNLPLGLTHPPFQETHLVPGQEEFLILPEDYYCLAISRTPDVKTMKSFGGVAAIYHSSLNVSLLPHLSSPDIMVLNVDNKFTLVNCYLLPEPSPWRHFTDIHPLQKLCETLPALVASGLPTILGGDLNGRTATLWGAGTYWEREFRL</sequence>
<reference evidence="2 3" key="1">
    <citation type="journal article" date="2020" name="ISME J.">
        <title>Uncovering the hidden diversity of litter-decomposition mechanisms in mushroom-forming fungi.</title>
        <authorList>
            <person name="Floudas D."/>
            <person name="Bentzer J."/>
            <person name="Ahren D."/>
            <person name="Johansson T."/>
            <person name="Persson P."/>
            <person name="Tunlid A."/>
        </authorList>
    </citation>
    <scope>NUCLEOTIDE SEQUENCE [LARGE SCALE GENOMIC DNA]</scope>
    <source>
        <strain evidence="2 3">CBS 291.85</strain>
    </source>
</reference>
<comment type="caution">
    <text evidence="2">The sequence shown here is derived from an EMBL/GenBank/DDBJ whole genome shotgun (WGS) entry which is preliminary data.</text>
</comment>
<accession>A0A8H5FK21</accession>
<feature type="compositionally biased region" description="Low complexity" evidence="1">
    <location>
        <begin position="8"/>
        <end position="31"/>
    </location>
</feature>
<evidence type="ECO:0000256" key="1">
    <source>
        <dbReference type="SAM" id="MobiDB-lite"/>
    </source>
</evidence>
<dbReference type="AlphaFoldDB" id="A0A8H5FK21"/>
<proteinExistence type="predicted"/>
<evidence type="ECO:0008006" key="4">
    <source>
        <dbReference type="Google" id="ProtNLM"/>
    </source>
</evidence>
<organism evidence="2 3">
    <name type="scientific">Tetrapyrgos nigripes</name>
    <dbReference type="NCBI Taxonomy" id="182062"/>
    <lineage>
        <taxon>Eukaryota</taxon>
        <taxon>Fungi</taxon>
        <taxon>Dikarya</taxon>
        <taxon>Basidiomycota</taxon>
        <taxon>Agaricomycotina</taxon>
        <taxon>Agaricomycetes</taxon>
        <taxon>Agaricomycetidae</taxon>
        <taxon>Agaricales</taxon>
        <taxon>Marasmiineae</taxon>
        <taxon>Marasmiaceae</taxon>
        <taxon>Tetrapyrgos</taxon>
    </lineage>
</organism>
<name>A0A8H5FK21_9AGAR</name>
<protein>
    <recommendedName>
        <fullName evidence="4">Endonuclease/exonuclease/phosphatase domain-containing protein</fullName>
    </recommendedName>
</protein>
<dbReference type="SUPFAM" id="SSF56219">
    <property type="entry name" value="DNase I-like"/>
    <property type="match status" value="1"/>
</dbReference>
<evidence type="ECO:0000313" key="2">
    <source>
        <dbReference type="EMBL" id="KAF5339656.1"/>
    </source>
</evidence>